<keyword evidence="2" id="KW-1185">Reference proteome</keyword>
<comment type="caution">
    <text evidence="1">The sequence shown here is derived from an EMBL/GenBank/DDBJ whole genome shotgun (WGS) entry which is preliminary data.</text>
</comment>
<evidence type="ECO:0000313" key="2">
    <source>
        <dbReference type="Proteomes" id="UP000738359"/>
    </source>
</evidence>
<protein>
    <submittedName>
        <fullName evidence="1">Uncharacterized protein</fullName>
    </submittedName>
</protein>
<dbReference type="Proteomes" id="UP000738359">
    <property type="component" value="Unassembled WGS sequence"/>
</dbReference>
<dbReference type="EMBL" id="JAAAHY010002604">
    <property type="protein sequence ID" value="KAF9944163.1"/>
    <property type="molecule type" value="Genomic_DNA"/>
</dbReference>
<dbReference type="AlphaFoldDB" id="A0A9P6IQ50"/>
<gene>
    <name evidence="1" type="ORF">BGZ70_004975</name>
</gene>
<name>A0A9P6IQ50_MORAP</name>
<dbReference type="OrthoDB" id="2449149at2759"/>
<feature type="non-terminal residue" evidence="1">
    <location>
        <position position="332"/>
    </location>
</feature>
<organism evidence="1 2">
    <name type="scientific">Mortierella alpina</name>
    <name type="common">Oleaginous fungus</name>
    <name type="synonym">Mortierella renispora</name>
    <dbReference type="NCBI Taxonomy" id="64518"/>
    <lineage>
        <taxon>Eukaryota</taxon>
        <taxon>Fungi</taxon>
        <taxon>Fungi incertae sedis</taxon>
        <taxon>Mucoromycota</taxon>
        <taxon>Mortierellomycotina</taxon>
        <taxon>Mortierellomycetes</taxon>
        <taxon>Mortierellales</taxon>
        <taxon>Mortierellaceae</taxon>
        <taxon>Mortierella</taxon>
    </lineage>
</organism>
<accession>A0A9P6IQ50</accession>
<proteinExistence type="predicted"/>
<evidence type="ECO:0000313" key="1">
    <source>
        <dbReference type="EMBL" id="KAF9944163.1"/>
    </source>
</evidence>
<reference evidence="1" key="1">
    <citation type="journal article" date="2020" name="Fungal Divers.">
        <title>Resolving the Mortierellaceae phylogeny through synthesis of multi-gene phylogenetics and phylogenomics.</title>
        <authorList>
            <person name="Vandepol N."/>
            <person name="Liber J."/>
            <person name="Desiro A."/>
            <person name="Na H."/>
            <person name="Kennedy M."/>
            <person name="Barry K."/>
            <person name="Grigoriev I.V."/>
            <person name="Miller A.N."/>
            <person name="O'Donnell K."/>
            <person name="Stajich J.E."/>
            <person name="Bonito G."/>
        </authorList>
    </citation>
    <scope>NUCLEOTIDE SEQUENCE</scope>
    <source>
        <strain evidence="1">CK1249</strain>
    </source>
</reference>
<sequence length="332" mass="37539">MATRLKTLLQRQYREDFWSAQSNGAATPPSSALSPANFQQLASEINQKLEADFDRHDCELHFDGALTLQKQAEHASRAARYRQERRAAKEFMRKISNRVTNILQPNPRNVTSSDRTKLVKWIKAANKHWKAVLKVPQSVRTGLADALAQLGWGVHRCPGESDTCIALRQNQVPQQQIIVSLILLRQNTRKRREFTRYDSHAARATTGLSPAAWKVLAITSGNDYATNKKGWGLTKNFGLIQTILADGAHTTEDQIIQRYRQLMNMDEHHFDHAVEVFAANTETLLAPEAPTTTLDDYYLTSVFAVGFNLQELATYERLESAPDPAYRRRAAP</sequence>